<reference evidence="1 2" key="1">
    <citation type="submission" date="2017-06" db="EMBL/GenBank/DDBJ databases">
        <authorList>
            <person name="Kim H.J."/>
            <person name="Triplett B.A."/>
        </authorList>
    </citation>
    <scope>NUCLEOTIDE SEQUENCE [LARGE SCALE GENOMIC DNA]</scope>
</reference>
<proteinExistence type="predicted"/>
<evidence type="ECO:0008006" key="3">
    <source>
        <dbReference type="Google" id="ProtNLM"/>
    </source>
</evidence>
<sequence>MATLNKFGVPMGGGNGRGGLLQLKYGYRFRVRVVNFGPIAGGMELTQQVESVSKPNIDTDEIEVNSYNSKAWFAGKHTWGTIDLVVKDDITNAVSTLVGHQMQKQLNHFEQTGFVSGTNYKFVTLIEVMDGGNDVVLEAWTLEGCWLKSVDYGDMNYSQSEYQTITMTIRFDNATQADGLMTLLPERIAGVMI</sequence>
<evidence type="ECO:0000313" key="2">
    <source>
        <dbReference type="Proteomes" id="UP000223025"/>
    </source>
</evidence>
<dbReference type="RefSeq" id="YP_009611792.1">
    <property type="nucleotide sequence ID" value="NC_042013.1"/>
</dbReference>
<dbReference type="OrthoDB" id="9539at10239"/>
<dbReference type="Proteomes" id="UP000223025">
    <property type="component" value="Segment"/>
</dbReference>
<dbReference type="KEGG" id="vg:40088130"/>
<dbReference type="GeneID" id="40088130"/>
<accession>A0A223VZW5</accession>
<protein>
    <recommendedName>
        <fullName evidence="3">Tail tube protein</fullName>
    </recommendedName>
</protein>
<organism evidence="1 2">
    <name type="scientific">Agrobacterium phage Atu_ph07</name>
    <dbReference type="NCBI Taxonomy" id="2024264"/>
    <lineage>
        <taxon>Viruses</taxon>
        <taxon>Duplodnaviria</taxon>
        <taxon>Heunggongvirae</taxon>
        <taxon>Uroviricota</taxon>
        <taxon>Caudoviricetes</taxon>
        <taxon>Polybotosvirus</taxon>
        <taxon>Polybotosvirus Atuph07</taxon>
    </lineage>
</organism>
<keyword evidence="2" id="KW-1185">Reference proteome</keyword>
<name>A0A223VZW5_9CAUD</name>
<dbReference type="EMBL" id="MF403008">
    <property type="protein sequence ID" value="ASV44712.1"/>
    <property type="molecule type" value="Genomic_DNA"/>
</dbReference>
<evidence type="ECO:0000313" key="1">
    <source>
        <dbReference type="EMBL" id="ASV44712.1"/>
    </source>
</evidence>